<dbReference type="InterPro" id="IPR032710">
    <property type="entry name" value="NTF2-like_dom_sf"/>
</dbReference>
<dbReference type="Proteomes" id="UP000013569">
    <property type="component" value="Unassembled WGS sequence"/>
</dbReference>
<gene>
    <name evidence="1" type="ORF">GTC6_10961</name>
</gene>
<sequence>MNLLDRTETVMVGEYDNKYVVEDGEWKITASTLTERWRMRKPLAPEVEMTEGTFAADLEI</sequence>
<name>R7YA49_9ACTN</name>
<comment type="caution">
    <text evidence="1">The sequence shown here is derived from an EMBL/GenBank/DDBJ whole genome shotgun (WGS) entry which is preliminary data.</text>
</comment>
<evidence type="ECO:0000313" key="1">
    <source>
        <dbReference type="EMBL" id="EON32875.1"/>
    </source>
</evidence>
<dbReference type="AlphaFoldDB" id="R7YA49"/>
<reference evidence="1 2" key="1">
    <citation type="journal article" date="2013" name="Genome Announc.">
        <title>Draft Genome Sequence of a Benzothiophene-Desulfurizing Bacterium, Gordona terrae Strain C-6.</title>
        <authorList>
            <person name="Wang W."/>
            <person name="Ma T."/>
            <person name="Ren Y."/>
            <person name="Li G."/>
        </authorList>
    </citation>
    <scope>NUCLEOTIDE SEQUENCE [LARGE SCALE GENOMIC DNA]</scope>
    <source>
        <strain evidence="1 2">C-6</strain>
    </source>
</reference>
<dbReference type="Gene3D" id="3.10.450.50">
    <property type="match status" value="1"/>
</dbReference>
<proteinExistence type="predicted"/>
<organism evidence="1 2">
    <name type="scientific">Gordonia terrae C-6</name>
    <dbReference type="NCBI Taxonomy" id="1316928"/>
    <lineage>
        <taxon>Bacteria</taxon>
        <taxon>Bacillati</taxon>
        <taxon>Actinomycetota</taxon>
        <taxon>Actinomycetes</taxon>
        <taxon>Mycobacteriales</taxon>
        <taxon>Gordoniaceae</taxon>
        <taxon>Gordonia</taxon>
    </lineage>
</organism>
<dbReference type="EMBL" id="AQPW01000010">
    <property type="protein sequence ID" value="EON32875.1"/>
    <property type="molecule type" value="Genomic_DNA"/>
</dbReference>
<dbReference type="SUPFAM" id="SSF54427">
    <property type="entry name" value="NTF2-like"/>
    <property type="match status" value="1"/>
</dbReference>
<evidence type="ECO:0008006" key="3">
    <source>
        <dbReference type="Google" id="ProtNLM"/>
    </source>
</evidence>
<dbReference type="PATRIC" id="fig|1316928.3.peg.2201"/>
<protein>
    <recommendedName>
        <fullName evidence="3">SnoaL-like domain-containing protein</fullName>
    </recommendedName>
</protein>
<evidence type="ECO:0000313" key="2">
    <source>
        <dbReference type="Proteomes" id="UP000013569"/>
    </source>
</evidence>
<accession>R7YA49</accession>